<keyword evidence="1" id="KW-0805">Transcription regulation</keyword>
<dbReference type="PANTHER" id="PTHR30363">
    <property type="entry name" value="HTH-TYPE TRANSCRIPTIONAL REGULATOR SRLR-RELATED"/>
    <property type="match status" value="1"/>
</dbReference>
<protein>
    <submittedName>
        <fullName evidence="4">DeoR/GlpR transcriptional regulator</fullName>
    </submittedName>
</protein>
<dbReference type="EMBL" id="JACYXI010000002">
    <property type="protein sequence ID" value="MBD8891012.1"/>
    <property type="molecule type" value="Genomic_DNA"/>
</dbReference>
<dbReference type="InterPro" id="IPR001034">
    <property type="entry name" value="DeoR_HTH"/>
</dbReference>
<dbReference type="InterPro" id="IPR014036">
    <property type="entry name" value="DeoR-like_C"/>
</dbReference>
<keyword evidence="5" id="KW-1185">Reference proteome</keyword>
<dbReference type="Gene3D" id="3.40.50.1360">
    <property type="match status" value="1"/>
</dbReference>
<dbReference type="Pfam" id="PF00455">
    <property type="entry name" value="DeoRC"/>
    <property type="match status" value="1"/>
</dbReference>
<evidence type="ECO:0000256" key="1">
    <source>
        <dbReference type="ARBA" id="ARBA00023015"/>
    </source>
</evidence>
<dbReference type="SMART" id="SM01134">
    <property type="entry name" value="DeoRC"/>
    <property type="match status" value="1"/>
</dbReference>
<evidence type="ECO:0000313" key="4">
    <source>
        <dbReference type="EMBL" id="MBD8891012.1"/>
    </source>
</evidence>
<dbReference type="InterPro" id="IPR050313">
    <property type="entry name" value="Carb_Metab_HTH_regulators"/>
</dbReference>
<gene>
    <name evidence="4" type="ORF">IG616_05610</name>
</gene>
<proteinExistence type="predicted"/>
<dbReference type="InterPro" id="IPR036390">
    <property type="entry name" value="WH_DNA-bd_sf"/>
</dbReference>
<organism evidence="4 5">
    <name type="scientific">Roseibium litorale</name>
    <dbReference type="NCBI Taxonomy" id="2803841"/>
    <lineage>
        <taxon>Bacteria</taxon>
        <taxon>Pseudomonadati</taxon>
        <taxon>Pseudomonadota</taxon>
        <taxon>Alphaproteobacteria</taxon>
        <taxon>Hyphomicrobiales</taxon>
        <taxon>Stappiaceae</taxon>
        <taxon>Roseibium</taxon>
    </lineage>
</organism>
<dbReference type="PROSITE" id="PS51000">
    <property type="entry name" value="HTH_DEOR_2"/>
    <property type="match status" value="1"/>
</dbReference>
<comment type="caution">
    <text evidence="4">The sequence shown here is derived from an EMBL/GenBank/DDBJ whole genome shotgun (WGS) entry which is preliminary data.</text>
</comment>
<dbReference type="Pfam" id="PF08220">
    <property type="entry name" value="HTH_DeoR"/>
    <property type="match status" value="1"/>
</dbReference>
<keyword evidence="2" id="KW-0804">Transcription</keyword>
<sequence>MSDQKDSERRKQILHTLKTRPHARISELSDQFRVCSETIRQDLDDLGQMGLVPRGCSGILPETGAHRLYPDMDTRSAMRREERERIGAHAAKLVLPGSTVMMDAGTTTLQMARMLTIAETPCTVITNSLPIAMTLGQCRTSDVVLCPGDYLATEAAVSGAEALAFLERHTVDACFIGASAVDERGASEAVRPLAILKTVMLAAARTKYLLAGREKFGQRDLVHISALDEFNGLICDGDPDPEFGEVLNAAGLPVYTGTSPAIQNATG</sequence>
<dbReference type="InterPro" id="IPR036388">
    <property type="entry name" value="WH-like_DNA-bd_sf"/>
</dbReference>
<feature type="domain" description="HTH deoR-type" evidence="3">
    <location>
        <begin position="6"/>
        <end position="61"/>
    </location>
</feature>
<evidence type="ECO:0000313" key="5">
    <source>
        <dbReference type="Proteomes" id="UP000632063"/>
    </source>
</evidence>
<name>A0ABR9CL10_9HYPH</name>
<dbReference type="PANTHER" id="PTHR30363:SF44">
    <property type="entry name" value="AGA OPERON TRANSCRIPTIONAL REPRESSOR-RELATED"/>
    <property type="match status" value="1"/>
</dbReference>
<evidence type="ECO:0000256" key="2">
    <source>
        <dbReference type="ARBA" id="ARBA00023163"/>
    </source>
</evidence>
<dbReference type="SUPFAM" id="SSF46785">
    <property type="entry name" value="Winged helix' DNA-binding domain"/>
    <property type="match status" value="1"/>
</dbReference>
<dbReference type="SUPFAM" id="SSF100950">
    <property type="entry name" value="NagB/RpiA/CoA transferase-like"/>
    <property type="match status" value="1"/>
</dbReference>
<dbReference type="RefSeq" id="WP_192147144.1">
    <property type="nucleotide sequence ID" value="NZ_JACYXI010000002.1"/>
</dbReference>
<evidence type="ECO:0000259" key="3">
    <source>
        <dbReference type="PROSITE" id="PS51000"/>
    </source>
</evidence>
<dbReference type="Gene3D" id="1.10.10.10">
    <property type="entry name" value="Winged helix-like DNA-binding domain superfamily/Winged helix DNA-binding domain"/>
    <property type="match status" value="1"/>
</dbReference>
<dbReference type="SMART" id="SM00420">
    <property type="entry name" value="HTH_DEOR"/>
    <property type="match status" value="1"/>
</dbReference>
<reference evidence="5" key="1">
    <citation type="submission" date="2020-09" db="EMBL/GenBank/DDBJ databases">
        <title>The genome sequence of strain Labrenzia suaedae 4C16A.</title>
        <authorList>
            <person name="Liu Y."/>
        </authorList>
    </citation>
    <scope>NUCLEOTIDE SEQUENCE [LARGE SCALE GENOMIC DNA]</scope>
    <source>
        <strain evidence="5">4C16A</strain>
    </source>
</reference>
<dbReference type="Proteomes" id="UP000632063">
    <property type="component" value="Unassembled WGS sequence"/>
</dbReference>
<dbReference type="InterPro" id="IPR037171">
    <property type="entry name" value="NagB/RpiA_transferase-like"/>
</dbReference>
<reference evidence="4 5" key="2">
    <citation type="journal article" date="2021" name="Int. J. Syst. Evol. Microbiol.">
        <title>Roseibium litorale sp. nov., isolated from a tidal flat sediment and proposal for the reclassification of Labrenzia polysiphoniae as Roseibium polysiphoniae comb. nov.</title>
        <authorList>
            <person name="Liu Y."/>
            <person name="Pei T."/>
            <person name="Du J."/>
            <person name="Chao M."/>
            <person name="Deng M.R."/>
            <person name="Zhu H."/>
        </authorList>
    </citation>
    <scope>NUCLEOTIDE SEQUENCE [LARGE SCALE GENOMIC DNA]</scope>
    <source>
        <strain evidence="4 5">4C16A</strain>
    </source>
</reference>
<accession>A0ABR9CL10</accession>